<dbReference type="InterPro" id="IPR036388">
    <property type="entry name" value="WH-like_DNA-bd_sf"/>
</dbReference>
<dbReference type="OrthoDB" id="7866298at2"/>
<feature type="domain" description="OmpR/PhoB-type" evidence="4">
    <location>
        <begin position="273"/>
        <end position="377"/>
    </location>
</feature>
<dbReference type="PROSITE" id="PS51755">
    <property type="entry name" value="OMPR_PHOB"/>
    <property type="match status" value="1"/>
</dbReference>
<comment type="caution">
    <text evidence="5">The sequence shown here is derived from an EMBL/GenBank/DDBJ whole genome shotgun (WGS) entry which is preliminary data.</text>
</comment>
<dbReference type="Gene3D" id="1.10.10.10">
    <property type="entry name" value="Winged helix-like DNA-binding domain superfamily/Winged helix DNA-binding domain"/>
    <property type="match status" value="1"/>
</dbReference>
<reference evidence="5 6" key="1">
    <citation type="submission" date="2019-03" db="EMBL/GenBank/DDBJ databases">
        <title>Genomic Encyclopedia of Type Strains, Phase IV (KMG-IV): sequencing the most valuable type-strain genomes for metagenomic binning, comparative biology and taxonomic classification.</title>
        <authorList>
            <person name="Goeker M."/>
        </authorList>
    </citation>
    <scope>NUCLEOTIDE SEQUENCE [LARGE SCALE GENOMIC DNA]</scope>
    <source>
        <strain evidence="5 6">DSM 18063</strain>
    </source>
</reference>
<keyword evidence="6" id="KW-1185">Reference proteome</keyword>
<evidence type="ECO:0000256" key="1">
    <source>
        <dbReference type="ARBA" id="ARBA00023125"/>
    </source>
</evidence>
<name>A0A4R2Q599_9RHOB</name>
<sequence>MTIQDRTPAPADLGRERARRVLPSLLHPGALLIAAPGLPRASVVVAAGDAVETVESFDVAIVDDLAAAGWVELIDPGATLAQYRITPAGRGAAKGADRDPALGDNGAESIDPLDRLRRSDSHPLRRLTDRELAAAAHVRALHAAAGFEAEELLAEWQSFLDEGEWPGDLDGLPDPVAFARSRLRGLLAELGPDLGCSVARVVCLWHLLTRFESDMGLPARSGKAIVKAALRRVARHVSALPPRGASRALCGDLPAPSRIRAEIMARPEGERLDYAIELLEYIAGPDEIDATRLAELGLRLSPAQVRLLAALDRRRGRPVSREALGAAGASRRSLSEDEGPKENVLDVHVSHLRKRIREAGLPIEINAVWGFGYRLDAPADLDLGLVPLTI</sequence>
<dbReference type="AlphaFoldDB" id="A0A4R2Q599"/>
<proteinExistence type="predicted"/>
<dbReference type="EMBL" id="SLXP01000001">
    <property type="protein sequence ID" value="TCP43952.1"/>
    <property type="molecule type" value="Genomic_DNA"/>
</dbReference>
<evidence type="ECO:0000259" key="4">
    <source>
        <dbReference type="PROSITE" id="PS51755"/>
    </source>
</evidence>
<dbReference type="GO" id="GO:0003677">
    <property type="term" value="F:DNA binding"/>
    <property type="evidence" value="ECO:0007669"/>
    <property type="project" value="UniProtKB-UniRule"/>
</dbReference>
<evidence type="ECO:0000313" key="6">
    <source>
        <dbReference type="Proteomes" id="UP000294835"/>
    </source>
</evidence>
<evidence type="ECO:0000256" key="3">
    <source>
        <dbReference type="SAM" id="MobiDB-lite"/>
    </source>
</evidence>
<organism evidence="5 6">
    <name type="scientific">Rhodovulum marinum</name>
    <dbReference type="NCBI Taxonomy" id="320662"/>
    <lineage>
        <taxon>Bacteria</taxon>
        <taxon>Pseudomonadati</taxon>
        <taxon>Pseudomonadota</taxon>
        <taxon>Alphaproteobacteria</taxon>
        <taxon>Rhodobacterales</taxon>
        <taxon>Paracoccaceae</taxon>
        <taxon>Rhodovulum</taxon>
    </lineage>
</organism>
<dbReference type="InterPro" id="IPR045599">
    <property type="entry name" value="DUF6456"/>
</dbReference>
<dbReference type="InterPro" id="IPR016032">
    <property type="entry name" value="Sig_transdc_resp-reg_C-effctor"/>
</dbReference>
<dbReference type="GO" id="GO:0000160">
    <property type="term" value="P:phosphorelay signal transduction system"/>
    <property type="evidence" value="ECO:0007669"/>
    <property type="project" value="InterPro"/>
</dbReference>
<protein>
    <submittedName>
        <fullName evidence="5">Transcriptional regulator</fullName>
    </submittedName>
</protein>
<dbReference type="Pfam" id="PF20057">
    <property type="entry name" value="DUF6456"/>
    <property type="match status" value="1"/>
</dbReference>
<evidence type="ECO:0000313" key="5">
    <source>
        <dbReference type="EMBL" id="TCP43952.1"/>
    </source>
</evidence>
<feature type="region of interest" description="Disordered" evidence="3">
    <location>
        <begin position="90"/>
        <end position="112"/>
    </location>
</feature>
<dbReference type="InterPro" id="IPR001867">
    <property type="entry name" value="OmpR/PhoB-type_DNA-bd"/>
</dbReference>
<evidence type="ECO:0000256" key="2">
    <source>
        <dbReference type="PROSITE-ProRule" id="PRU01091"/>
    </source>
</evidence>
<feature type="DNA-binding region" description="OmpR/PhoB-type" evidence="2">
    <location>
        <begin position="273"/>
        <end position="377"/>
    </location>
</feature>
<keyword evidence="1 2" id="KW-0238">DNA-binding</keyword>
<dbReference type="CDD" id="cd00383">
    <property type="entry name" value="trans_reg_C"/>
    <property type="match status" value="1"/>
</dbReference>
<dbReference type="Pfam" id="PF00486">
    <property type="entry name" value="Trans_reg_C"/>
    <property type="match status" value="1"/>
</dbReference>
<accession>A0A4R2Q599</accession>
<dbReference type="GO" id="GO:0006355">
    <property type="term" value="P:regulation of DNA-templated transcription"/>
    <property type="evidence" value="ECO:0007669"/>
    <property type="project" value="InterPro"/>
</dbReference>
<dbReference type="SUPFAM" id="SSF46894">
    <property type="entry name" value="C-terminal effector domain of the bipartite response regulators"/>
    <property type="match status" value="1"/>
</dbReference>
<gene>
    <name evidence="5" type="ORF">EV662_10136</name>
</gene>
<dbReference type="SMART" id="SM00862">
    <property type="entry name" value="Trans_reg_C"/>
    <property type="match status" value="1"/>
</dbReference>
<dbReference type="RefSeq" id="WP_132460118.1">
    <property type="nucleotide sequence ID" value="NZ_SLXP01000001.1"/>
</dbReference>
<dbReference type="Proteomes" id="UP000294835">
    <property type="component" value="Unassembled WGS sequence"/>
</dbReference>